<evidence type="ECO:0000256" key="1">
    <source>
        <dbReference type="ARBA" id="ARBA00006484"/>
    </source>
</evidence>
<dbReference type="EMBL" id="CABPSB010000011">
    <property type="protein sequence ID" value="VVE23076.1"/>
    <property type="molecule type" value="Genomic_DNA"/>
</dbReference>
<dbReference type="PANTHER" id="PTHR42760">
    <property type="entry name" value="SHORT-CHAIN DEHYDROGENASES/REDUCTASES FAMILY MEMBER"/>
    <property type="match status" value="1"/>
</dbReference>
<sequence>MPKRAVITGATRGIGAAIADRLTRGGFEIVGIARETPQHFAGTFFRCDLDDPVETEATFAEVRAMEGISVLVNNAGAVEAQPVGSITVPALDHQWRVNVEASIIGIQALLPGLIANGNGRVINIASGAMLGKPGRTGYAASKAAIVGMTRTLAIELGQHGITVNCVAPGQILTTLWAANNQPDSPKTREMIRSIPMGRLGSVEDVAAAVDFFASEAAAYITGQTLFVCGGLTVGKYSQ</sequence>
<dbReference type="Pfam" id="PF13561">
    <property type="entry name" value="adh_short_C2"/>
    <property type="match status" value="1"/>
</dbReference>
<dbReference type="PROSITE" id="PS00061">
    <property type="entry name" value="ADH_SHORT"/>
    <property type="match status" value="1"/>
</dbReference>
<dbReference type="InterPro" id="IPR020904">
    <property type="entry name" value="Sc_DH/Rdtase_CS"/>
</dbReference>
<dbReference type="OrthoDB" id="8665216at2"/>
<dbReference type="GO" id="GO:0016616">
    <property type="term" value="F:oxidoreductase activity, acting on the CH-OH group of donors, NAD or NADP as acceptor"/>
    <property type="evidence" value="ECO:0007669"/>
    <property type="project" value="TreeGrafter"/>
</dbReference>
<dbReference type="Proteomes" id="UP000406256">
    <property type="component" value="Unassembled WGS sequence"/>
</dbReference>
<dbReference type="InterPro" id="IPR036291">
    <property type="entry name" value="NAD(P)-bd_dom_sf"/>
</dbReference>
<organism evidence="2 3">
    <name type="scientific">Pandoraea anhela</name>
    <dbReference type="NCBI Taxonomy" id="2508295"/>
    <lineage>
        <taxon>Bacteria</taxon>
        <taxon>Pseudomonadati</taxon>
        <taxon>Pseudomonadota</taxon>
        <taxon>Betaproteobacteria</taxon>
        <taxon>Burkholderiales</taxon>
        <taxon>Burkholderiaceae</taxon>
        <taxon>Pandoraea</taxon>
    </lineage>
</organism>
<evidence type="ECO:0000313" key="3">
    <source>
        <dbReference type="Proteomes" id="UP000406256"/>
    </source>
</evidence>
<protein>
    <submittedName>
        <fullName evidence="2">Short-chain dehydrogenase</fullName>
    </submittedName>
</protein>
<name>A0A5E4WJ33_9BURK</name>
<dbReference type="SUPFAM" id="SSF51735">
    <property type="entry name" value="NAD(P)-binding Rossmann-fold domains"/>
    <property type="match status" value="1"/>
</dbReference>
<dbReference type="CDD" id="cd05233">
    <property type="entry name" value="SDR_c"/>
    <property type="match status" value="1"/>
</dbReference>
<dbReference type="PANTHER" id="PTHR42760:SF129">
    <property type="entry name" value="OXIDOREDUCTASE"/>
    <property type="match status" value="1"/>
</dbReference>
<dbReference type="PRINTS" id="PR00080">
    <property type="entry name" value="SDRFAMILY"/>
</dbReference>
<reference evidence="2 3" key="1">
    <citation type="submission" date="2019-08" db="EMBL/GenBank/DDBJ databases">
        <authorList>
            <person name="Peeters C."/>
        </authorList>
    </citation>
    <scope>NUCLEOTIDE SEQUENCE [LARGE SCALE GENOMIC DNA]</scope>
    <source>
        <strain evidence="2 3">LMG 31108</strain>
    </source>
</reference>
<gene>
    <name evidence="2" type="ORF">PAN31108_03234</name>
</gene>
<dbReference type="AlphaFoldDB" id="A0A5E4WJ33"/>
<comment type="similarity">
    <text evidence="1">Belongs to the short-chain dehydrogenases/reductases (SDR) family.</text>
</comment>
<dbReference type="FunFam" id="3.40.50.720:FF:000084">
    <property type="entry name" value="Short-chain dehydrogenase reductase"/>
    <property type="match status" value="1"/>
</dbReference>
<keyword evidence="3" id="KW-1185">Reference proteome</keyword>
<dbReference type="InterPro" id="IPR002347">
    <property type="entry name" value="SDR_fam"/>
</dbReference>
<evidence type="ECO:0000313" key="2">
    <source>
        <dbReference type="EMBL" id="VVE23076.1"/>
    </source>
</evidence>
<dbReference type="RefSeq" id="WP_150669826.1">
    <property type="nucleotide sequence ID" value="NZ_CABPSB010000011.1"/>
</dbReference>
<accession>A0A5E4WJ33</accession>
<proteinExistence type="inferred from homology"/>
<dbReference type="GO" id="GO:0030497">
    <property type="term" value="P:fatty acid elongation"/>
    <property type="evidence" value="ECO:0007669"/>
    <property type="project" value="TreeGrafter"/>
</dbReference>
<dbReference type="PRINTS" id="PR00081">
    <property type="entry name" value="GDHRDH"/>
</dbReference>
<dbReference type="Gene3D" id="3.40.50.720">
    <property type="entry name" value="NAD(P)-binding Rossmann-like Domain"/>
    <property type="match status" value="1"/>
</dbReference>